<gene>
    <name evidence="2" type="ORF">GEV01_07400</name>
</gene>
<reference evidence="2 3" key="1">
    <citation type="submission" date="2019-10" db="EMBL/GenBank/DDBJ databases">
        <title>Two novel species isolated from a subtropical stream in China.</title>
        <authorList>
            <person name="Lu H."/>
        </authorList>
    </citation>
    <scope>NUCLEOTIDE SEQUENCE [LARGE SCALE GENOMIC DNA]</scope>
    <source>
        <strain evidence="2 3">FT103W</strain>
    </source>
</reference>
<evidence type="ECO:0000313" key="3">
    <source>
        <dbReference type="Proteomes" id="UP000444318"/>
    </source>
</evidence>
<dbReference type="EMBL" id="WHUF01000002">
    <property type="protein sequence ID" value="MQA19338.1"/>
    <property type="molecule type" value="Genomic_DNA"/>
</dbReference>
<proteinExistence type="predicted"/>
<evidence type="ECO:0000259" key="1">
    <source>
        <dbReference type="Pfam" id="PF16289"/>
    </source>
</evidence>
<evidence type="ECO:0000313" key="2">
    <source>
        <dbReference type="EMBL" id="MQA19338.1"/>
    </source>
</evidence>
<dbReference type="InterPro" id="IPR032557">
    <property type="entry name" value="DUF4935"/>
</dbReference>
<name>A0A843SA35_9BURK</name>
<protein>
    <recommendedName>
        <fullName evidence="1">DUF4935 domain-containing protein</fullName>
    </recommendedName>
</protein>
<dbReference type="Pfam" id="PF16289">
    <property type="entry name" value="PIN_12"/>
    <property type="match status" value="1"/>
</dbReference>
<feature type="domain" description="DUF4935" evidence="1">
    <location>
        <begin position="10"/>
        <end position="90"/>
    </location>
</feature>
<organism evidence="2 3">
    <name type="scientific">Rugamonas rivuli</name>
    <dbReference type="NCBI Taxonomy" id="2743358"/>
    <lineage>
        <taxon>Bacteria</taxon>
        <taxon>Pseudomonadati</taxon>
        <taxon>Pseudomonadota</taxon>
        <taxon>Betaproteobacteria</taxon>
        <taxon>Burkholderiales</taxon>
        <taxon>Oxalobacteraceae</taxon>
        <taxon>Telluria group</taxon>
        <taxon>Rugamonas</taxon>
    </lineage>
</organism>
<dbReference type="Proteomes" id="UP000444318">
    <property type="component" value="Unassembled WGS sequence"/>
</dbReference>
<sequence>MELGGLDEVTRNSQDVFNRFVTDNKIEVIDISEEQAANAWARFFDVRPPFNPNEPREQRRKDIPDSWILEAAIEIKPKKGIRCALIADNKLAAAFEAEDFKVYKDVATLLADIEQATAVVPMQKQVVEGPLVPLDQLRSAAFKNIDVLILGLIEALNTPSKDALFAALEAAGYDRAIVEHEAQTLVLSGRLTDTGSHLLPTSRALAKEAAGTEVVIDVLLKVLK</sequence>
<keyword evidence="3" id="KW-1185">Reference proteome</keyword>
<comment type="caution">
    <text evidence="2">The sequence shown here is derived from an EMBL/GenBank/DDBJ whole genome shotgun (WGS) entry which is preliminary data.</text>
</comment>
<dbReference type="AlphaFoldDB" id="A0A843SA35"/>
<accession>A0A843SA35</accession>